<protein>
    <recommendedName>
        <fullName evidence="6">Reverse transcriptase zinc-binding domain-containing protein</fullName>
    </recommendedName>
</protein>
<organism evidence="4 5">
    <name type="scientific">Linum tenue</name>
    <dbReference type="NCBI Taxonomy" id="586396"/>
    <lineage>
        <taxon>Eukaryota</taxon>
        <taxon>Viridiplantae</taxon>
        <taxon>Streptophyta</taxon>
        <taxon>Embryophyta</taxon>
        <taxon>Tracheophyta</taxon>
        <taxon>Spermatophyta</taxon>
        <taxon>Magnoliopsida</taxon>
        <taxon>eudicotyledons</taxon>
        <taxon>Gunneridae</taxon>
        <taxon>Pentapetalae</taxon>
        <taxon>rosids</taxon>
        <taxon>fabids</taxon>
        <taxon>Malpighiales</taxon>
        <taxon>Linaceae</taxon>
        <taxon>Linum</taxon>
    </lineage>
</organism>
<evidence type="ECO:0000256" key="1">
    <source>
        <dbReference type="SAM" id="MobiDB-lite"/>
    </source>
</evidence>
<dbReference type="PANTHER" id="PTHR33116:SF78">
    <property type="entry name" value="OS12G0587133 PROTEIN"/>
    <property type="match status" value="1"/>
</dbReference>
<name>A0AAV0QLX8_9ROSI</name>
<dbReference type="InterPro" id="IPR026960">
    <property type="entry name" value="RVT-Znf"/>
</dbReference>
<dbReference type="InterPro" id="IPR025558">
    <property type="entry name" value="DUF4283"/>
</dbReference>
<proteinExistence type="predicted"/>
<comment type="caution">
    <text evidence="4">The sequence shown here is derived from an EMBL/GenBank/DDBJ whole genome shotgun (WGS) entry which is preliminary data.</text>
</comment>
<feature type="domain" description="DUF4283" evidence="3">
    <location>
        <begin position="92"/>
        <end position="173"/>
    </location>
</feature>
<sequence>MLTLQAPRREAPSKRRRRACSVRHPSAWAQGTKRLFVDSLTEEAWYVAESDSEDVAEAMKEDDLDDEVPEDDDPRCPTIPFKAMEKIRYRRKWRSALIVKVLGRTFPYPILAKRLESMWAKFGSLQINSISWGFYVVRFTNQMDYERAAAGGPWMIGDHSITVRPWRKGFDPKDAEVATTMVWAKLLGLPIEYVNKEAAERIASRMGKPVRVDRMGIPQTQDLGRYLGVPVLHGRVTKQTYKYILDRLDNKLAGWKATSLSFAGRVTLARSVLSSLPTYAMQTTLLPISICDEIVRRVRKFIWGSTGDSRKIHLVHWEGVCQTKKEGGLGFRKAHELNLAFLAKLVWLFTKKPDELWVYVLQSKYFKTVNGVLVAKSSARSSNLWRGMRKAWPVTNLVTLMHLKDGMSTSLWTDQWVEMGVVLMDYLKEDSPPIDPCTHVAAFVDNGKWDLNTLSQFLLDELLLKIAGVQPPVEGAGEDVPTWGPEVNGTFSVRTAYSLATDCSDKDDAAKWKEIWKWRGPERVRHFLWLAMRERLLTNSERARRKLTTSTGCGACGCAEETVLHVLRDCDLARLTWMQLIPPSEGLDRAQPPK</sequence>
<evidence type="ECO:0000259" key="2">
    <source>
        <dbReference type="Pfam" id="PF13966"/>
    </source>
</evidence>
<dbReference type="EMBL" id="CAMGYJ010000009">
    <property type="protein sequence ID" value="CAI0546180.1"/>
    <property type="molecule type" value="Genomic_DNA"/>
</dbReference>
<feature type="domain" description="Reverse transcriptase zinc-binding" evidence="2">
    <location>
        <begin position="491"/>
        <end position="577"/>
    </location>
</feature>
<dbReference type="PANTHER" id="PTHR33116">
    <property type="entry name" value="REVERSE TRANSCRIPTASE ZINC-BINDING DOMAIN-CONTAINING PROTEIN-RELATED-RELATED"/>
    <property type="match status" value="1"/>
</dbReference>
<feature type="region of interest" description="Disordered" evidence="1">
    <location>
        <begin position="1"/>
        <end position="22"/>
    </location>
</feature>
<accession>A0AAV0QLX8</accession>
<dbReference type="Pfam" id="PF14111">
    <property type="entry name" value="DUF4283"/>
    <property type="match status" value="1"/>
</dbReference>
<evidence type="ECO:0000313" key="5">
    <source>
        <dbReference type="Proteomes" id="UP001154282"/>
    </source>
</evidence>
<keyword evidence="5" id="KW-1185">Reference proteome</keyword>
<reference evidence="4" key="1">
    <citation type="submission" date="2022-08" db="EMBL/GenBank/DDBJ databases">
        <authorList>
            <person name="Gutierrez-Valencia J."/>
        </authorList>
    </citation>
    <scope>NUCLEOTIDE SEQUENCE</scope>
</reference>
<dbReference type="Pfam" id="PF13966">
    <property type="entry name" value="zf-RVT"/>
    <property type="match status" value="1"/>
</dbReference>
<dbReference type="AlphaFoldDB" id="A0AAV0QLX8"/>
<evidence type="ECO:0000259" key="3">
    <source>
        <dbReference type="Pfam" id="PF14111"/>
    </source>
</evidence>
<evidence type="ECO:0008006" key="6">
    <source>
        <dbReference type="Google" id="ProtNLM"/>
    </source>
</evidence>
<gene>
    <name evidence="4" type="ORF">LITE_LOCUS43859</name>
</gene>
<dbReference type="Proteomes" id="UP001154282">
    <property type="component" value="Unassembled WGS sequence"/>
</dbReference>
<evidence type="ECO:0000313" key="4">
    <source>
        <dbReference type="EMBL" id="CAI0546180.1"/>
    </source>
</evidence>